<reference evidence="3 4" key="2">
    <citation type="submission" date="2022-01" db="EMBL/GenBank/DDBJ databases">
        <title>Lysobacter chinensis sp. nov., a bacterium isolated from cow dung compost.</title>
        <authorList>
            <person name="Liu Y."/>
        </authorList>
    </citation>
    <scope>NUCLEOTIDE SEQUENCE [LARGE SCALE GENOMIC DNA]</scope>
    <source>
        <strain evidence="3 4">TLK-CK17</strain>
    </source>
</reference>
<keyword evidence="2" id="KW-0472">Membrane</keyword>
<feature type="transmembrane region" description="Helical" evidence="2">
    <location>
        <begin position="12"/>
        <end position="34"/>
    </location>
</feature>
<name>A0ABS9HQM1_9GAMM</name>
<gene>
    <name evidence="3" type="ORF">L3V18_01155</name>
</gene>
<comment type="caution">
    <text evidence="3">The sequence shown here is derived from an EMBL/GenBank/DDBJ whole genome shotgun (WGS) entry which is preliminary data.</text>
</comment>
<accession>A0ABS9HQM1</accession>
<proteinExistence type="predicted"/>
<dbReference type="EMBL" id="JAKJPO010000001">
    <property type="protein sequence ID" value="MCF7220402.1"/>
    <property type="molecule type" value="Genomic_DNA"/>
</dbReference>
<evidence type="ECO:0000256" key="2">
    <source>
        <dbReference type="SAM" id="Phobius"/>
    </source>
</evidence>
<feature type="region of interest" description="Disordered" evidence="1">
    <location>
        <begin position="86"/>
        <end position="111"/>
    </location>
</feature>
<keyword evidence="2" id="KW-1133">Transmembrane helix</keyword>
<organism evidence="3 4">
    <name type="scientific">Marilutibacter chinensis</name>
    <dbReference type="NCBI Taxonomy" id="2912247"/>
    <lineage>
        <taxon>Bacteria</taxon>
        <taxon>Pseudomonadati</taxon>
        <taxon>Pseudomonadota</taxon>
        <taxon>Gammaproteobacteria</taxon>
        <taxon>Lysobacterales</taxon>
        <taxon>Lysobacteraceae</taxon>
        <taxon>Marilutibacter</taxon>
    </lineage>
</organism>
<dbReference type="Proteomes" id="UP001430796">
    <property type="component" value="Unassembled WGS sequence"/>
</dbReference>
<evidence type="ECO:0000256" key="1">
    <source>
        <dbReference type="SAM" id="MobiDB-lite"/>
    </source>
</evidence>
<evidence type="ECO:0000313" key="4">
    <source>
        <dbReference type="Proteomes" id="UP001430796"/>
    </source>
</evidence>
<keyword evidence="4" id="KW-1185">Reference proteome</keyword>
<evidence type="ECO:0000313" key="3">
    <source>
        <dbReference type="EMBL" id="MCF7220402.1"/>
    </source>
</evidence>
<sequence>MERRFKPLRDRGITVWVSLALGVGGIIVTVLGIFEWTKRSAEQEQRAEAAELYAKRTTQANIALENARLRRELHDLKRQQQIDNLRRAREAAQQNDVRPENDSSSKCIGGRKFQKTGNEWREVGRC</sequence>
<protein>
    <submittedName>
        <fullName evidence="3">Uncharacterized protein</fullName>
    </submittedName>
</protein>
<reference evidence="4" key="1">
    <citation type="submission" date="2022-01" db="EMBL/GenBank/DDBJ databases">
        <title>Lysobacter chinensis sp. nov., a bacterium isolated from cow dung compost.</title>
        <authorList>
            <person name="Zhou L.Y."/>
        </authorList>
    </citation>
    <scope>NUCLEOTIDE SEQUENCE [LARGE SCALE GENOMIC DNA]</scope>
    <source>
        <strain evidence="4">TLK-CK17</strain>
    </source>
</reference>
<keyword evidence="2" id="KW-0812">Transmembrane</keyword>
<dbReference type="RefSeq" id="WP_237052791.1">
    <property type="nucleotide sequence ID" value="NZ_JAKJPO010000001.1"/>
</dbReference>